<dbReference type="OrthoDB" id="5983381at2759"/>
<feature type="compositionally biased region" description="Gly residues" evidence="2">
    <location>
        <begin position="109"/>
        <end position="118"/>
    </location>
</feature>
<feature type="compositionally biased region" description="Pro residues" evidence="2">
    <location>
        <begin position="141"/>
        <end position="151"/>
    </location>
</feature>
<dbReference type="AlphaFoldDB" id="A0A8J2MCI7"/>
<feature type="region of interest" description="Disordered" evidence="2">
    <location>
        <begin position="282"/>
        <end position="315"/>
    </location>
</feature>
<proteinExistence type="predicted"/>
<keyword evidence="1" id="KW-0677">Repeat</keyword>
<evidence type="ECO:0000256" key="2">
    <source>
        <dbReference type="SAM" id="MobiDB-lite"/>
    </source>
</evidence>
<evidence type="ECO:0000256" key="1">
    <source>
        <dbReference type="ARBA" id="ARBA00022737"/>
    </source>
</evidence>
<feature type="compositionally biased region" description="Low complexity" evidence="2">
    <location>
        <begin position="160"/>
        <end position="173"/>
    </location>
</feature>
<organism evidence="4 5">
    <name type="scientific">Cercopithifilaria johnstoni</name>
    <dbReference type="NCBI Taxonomy" id="2874296"/>
    <lineage>
        <taxon>Eukaryota</taxon>
        <taxon>Metazoa</taxon>
        <taxon>Ecdysozoa</taxon>
        <taxon>Nematoda</taxon>
        <taxon>Chromadorea</taxon>
        <taxon>Rhabditida</taxon>
        <taxon>Spirurina</taxon>
        <taxon>Spiruromorpha</taxon>
        <taxon>Filarioidea</taxon>
        <taxon>Onchocercidae</taxon>
        <taxon>Cercopithifilaria</taxon>
    </lineage>
</organism>
<evidence type="ECO:0000259" key="3">
    <source>
        <dbReference type="SMART" id="SM01088"/>
    </source>
</evidence>
<evidence type="ECO:0000313" key="5">
    <source>
        <dbReference type="Proteomes" id="UP000746747"/>
    </source>
</evidence>
<reference evidence="4" key="1">
    <citation type="submission" date="2021-09" db="EMBL/GenBank/DDBJ databases">
        <authorList>
            <consortium name="Pathogen Informatics"/>
        </authorList>
    </citation>
    <scope>NUCLEOTIDE SEQUENCE</scope>
</reference>
<dbReference type="InterPro" id="IPR002486">
    <property type="entry name" value="Col_cuticle_N"/>
</dbReference>
<keyword evidence="5" id="KW-1185">Reference proteome</keyword>
<gene>
    <name evidence="4" type="ORF">CJOHNSTONI_LOCUS9687</name>
</gene>
<feature type="region of interest" description="Disordered" evidence="2">
    <location>
        <begin position="100"/>
        <end position="268"/>
    </location>
</feature>
<dbReference type="InterPro" id="IPR008160">
    <property type="entry name" value="Collagen"/>
</dbReference>
<evidence type="ECO:0000313" key="4">
    <source>
        <dbReference type="EMBL" id="CAG9540147.1"/>
    </source>
</evidence>
<accession>A0A8J2MCI7</accession>
<sequence length="329" mass="33247">MSIFATRKATVIATACSAICFLSVAVLLPMMHFHSQEIISSMLSQIELCKAQSGDIWKQIALVENKVRKARSDGYNLPFSGNFPSGACCACSQGLPGPRGLPGKDGIPGKAGGPGKDGANGREGVYLPAPPLGSNSCQKCPPGPPGPPGLPGPKGKRGKPGSPGKVGKTGEPSRPGPPGPPGLRGEPGPPGPKGPQGDRGRVLNGAPPGPAGPPGSIGPRGAPGSKGHDGKAGQTGNQGIRGSVGERGSSGDPGPPGPPGLPGEPGLIGSCSHCPGVVPLRSPAFSPETYTQKSSKSKVSSTEVPQNAEYSYSNSLPKYNDREYLWILK</sequence>
<dbReference type="PANTHER" id="PTHR24637">
    <property type="entry name" value="COLLAGEN"/>
    <property type="match status" value="1"/>
</dbReference>
<feature type="compositionally biased region" description="Polar residues" evidence="2">
    <location>
        <begin position="302"/>
        <end position="315"/>
    </location>
</feature>
<feature type="domain" description="Nematode cuticle collagen N-terminal" evidence="3">
    <location>
        <begin position="10"/>
        <end position="60"/>
    </location>
</feature>
<dbReference type="Pfam" id="PF01391">
    <property type="entry name" value="Collagen"/>
    <property type="match status" value="1"/>
</dbReference>
<feature type="compositionally biased region" description="Pro residues" evidence="2">
    <location>
        <begin position="253"/>
        <end position="262"/>
    </location>
</feature>
<dbReference type="PANTHER" id="PTHR24637:SF420">
    <property type="entry name" value="NEMATODE CUTICLE COLLAGEN N-TERMINAL DOMAIN-CONTAINING PROTEIN"/>
    <property type="match status" value="1"/>
</dbReference>
<feature type="compositionally biased region" description="Pro residues" evidence="2">
    <location>
        <begin position="174"/>
        <end position="193"/>
    </location>
</feature>
<dbReference type="Proteomes" id="UP000746747">
    <property type="component" value="Unassembled WGS sequence"/>
</dbReference>
<protein>
    <recommendedName>
        <fullName evidence="3">Nematode cuticle collagen N-terminal domain-containing protein</fullName>
    </recommendedName>
</protein>
<dbReference type="SMART" id="SM01088">
    <property type="entry name" value="Col_cuticle_N"/>
    <property type="match status" value="1"/>
</dbReference>
<dbReference type="Pfam" id="PF01484">
    <property type="entry name" value="Col_cuticle_N"/>
    <property type="match status" value="1"/>
</dbReference>
<name>A0A8J2MCI7_9BILA</name>
<comment type="caution">
    <text evidence="4">The sequence shown here is derived from an EMBL/GenBank/DDBJ whole genome shotgun (WGS) entry which is preliminary data.</text>
</comment>
<dbReference type="GO" id="GO:0042302">
    <property type="term" value="F:structural constituent of cuticle"/>
    <property type="evidence" value="ECO:0007669"/>
    <property type="project" value="InterPro"/>
</dbReference>
<dbReference type="EMBL" id="CAKAEH010001902">
    <property type="protein sequence ID" value="CAG9540147.1"/>
    <property type="molecule type" value="Genomic_DNA"/>
</dbReference>